<dbReference type="InterPro" id="IPR011990">
    <property type="entry name" value="TPR-like_helical_dom_sf"/>
</dbReference>
<accession>A0ABP9UMI5</accession>
<evidence type="ECO:0008006" key="4">
    <source>
        <dbReference type="Google" id="ProtNLM"/>
    </source>
</evidence>
<proteinExistence type="predicted"/>
<keyword evidence="1" id="KW-1133">Transmembrane helix</keyword>
<organism evidence="2 3">
    <name type="scientific">Haloferula sargassicola</name>
    <dbReference type="NCBI Taxonomy" id="490096"/>
    <lineage>
        <taxon>Bacteria</taxon>
        <taxon>Pseudomonadati</taxon>
        <taxon>Verrucomicrobiota</taxon>
        <taxon>Verrucomicrobiia</taxon>
        <taxon>Verrucomicrobiales</taxon>
        <taxon>Verrucomicrobiaceae</taxon>
        <taxon>Haloferula</taxon>
    </lineage>
</organism>
<dbReference type="SUPFAM" id="SSF48452">
    <property type="entry name" value="TPR-like"/>
    <property type="match status" value="1"/>
</dbReference>
<name>A0ABP9UMI5_9BACT</name>
<gene>
    <name evidence="2" type="ORF">Hsar01_02025</name>
</gene>
<feature type="transmembrane region" description="Helical" evidence="1">
    <location>
        <begin position="65"/>
        <end position="84"/>
    </location>
</feature>
<feature type="transmembrane region" description="Helical" evidence="1">
    <location>
        <begin position="6"/>
        <end position="22"/>
    </location>
</feature>
<keyword evidence="1" id="KW-0472">Membrane</keyword>
<dbReference type="EMBL" id="BAABRI010000010">
    <property type="protein sequence ID" value="GAA5482801.1"/>
    <property type="molecule type" value="Genomic_DNA"/>
</dbReference>
<evidence type="ECO:0000256" key="1">
    <source>
        <dbReference type="SAM" id="Phobius"/>
    </source>
</evidence>
<comment type="caution">
    <text evidence="2">The sequence shown here is derived from an EMBL/GenBank/DDBJ whole genome shotgun (WGS) entry which is preliminary data.</text>
</comment>
<dbReference type="Proteomes" id="UP001476282">
    <property type="component" value="Unassembled WGS sequence"/>
</dbReference>
<keyword evidence="3" id="KW-1185">Reference proteome</keyword>
<dbReference type="InterPro" id="IPR019734">
    <property type="entry name" value="TPR_rpt"/>
</dbReference>
<dbReference type="Gene3D" id="1.25.40.10">
    <property type="entry name" value="Tetratricopeptide repeat domain"/>
    <property type="match status" value="1"/>
</dbReference>
<reference evidence="2 3" key="1">
    <citation type="submission" date="2024-02" db="EMBL/GenBank/DDBJ databases">
        <title>Haloferula sargassicola NBRC 104335.</title>
        <authorList>
            <person name="Ichikawa N."/>
            <person name="Katano-Makiyama Y."/>
            <person name="Hidaka K."/>
        </authorList>
    </citation>
    <scope>NUCLEOTIDE SEQUENCE [LARGE SCALE GENOMIC DNA]</scope>
    <source>
        <strain evidence="2 3">NBRC 104335</strain>
    </source>
</reference>
<evidence type="ECO:0000313" key="3">
    <source>
        <dbReference type="Proteomes" id="UP001476282"/>
    </source>
</evidence>
<evidence type="ECO:0000313" key="2">
    <source>
        <dbReference type="EMBL" id="GAA5482801.1"/>
    </source>
</evidence>
<sequence>MKLGIYIVLGLAIIFGWIRFMTSGNDEIKEIEATIQRYYDGSQEELEEIPTLKDKIENIKGSKTLTGIMLAFLTAGLVGVVAVIDVLPMVAHKFTHAVYDSGEEVEADPMHDAHAKLAQGDFDGAIAAFRDAAAGDPMNRLPYVEIAKLQREQLNNPQAAVTTLREAIEGQEWQENDAAFLMFRLAEIYDEDLADRPSAVTIMQQVMEQFPETRHSANARHKLHEWGVA</sequence>
<protein>
    <recommendedName>
        <fullName evidence="4">Tetratricopeptide repeat protein</fullName>
    </recommendedName>
</protein>
<dbReference type="RefSeq" id="WP_353566931.1">
    <property type="nucleotide sequence ID" value="NZ_BAABRI010000010.1"/>
</dbReference>
<dbReference type="Pfam" id="PF13174">
    <property type="entry name" value="TPR_6"/>
    <property type="match status" value="1"/>
</dbReference>
<keyword evidence="1" id="KW-0812">Transmembrane</keyword>